<comment type="similarity">
    <text evidence="2">Belongs to the TMEM97/sigma-2 receptor family.</text>
</comment>
<gene>
    <name evidence="10" type="ORF">PVL29_015518</name>
</gene>
<feature type="transmembrane region" description="Helical" evidence="7">
    <location>
        <begin position="128"/>
        <end position="145"/>
    </location>
</feature>
<feature type="transmembrane region" description="Helical" evidence="7">
    <location>
        <begin position="97"/>
        <end position="116"/>
    </location>
</feature>
<reference evidence="10 11" key="1">
    <citation type="journal article" date="2023" name="BMC Biotechnol.">
        <title>Vitis rotundifolia cv Carlos genome sequencing.</title>
        <authorList>
            <person name="Huff M."/>
            <person name="Hulse-Kemp A."/>
            <person name="Scheffler B."/>
            <person name="Youngblood R."/>
            <person name="Simpson S."/>
            <person name="Babiker E."/>
            <person name="Staton M."/>
        </authorList>
    </citation>
    <scope>NUCLEOTIDE SEQUENCE [LARGE SCALE GENOMIC DNA]</scope>
    <source>
        <tissue evidence="10">Leaf</tissue>
    </source>
</reference>
<proteinExistence type="inferred from homology"/>
<evidence type="ECO:0000256" key="5">
    <source>
        <dbReference type="ARBA" id="ARBA00022989"/>
    </source>
</evidence>
<evidence type="ECO:0000256" key="6">
    <source>
        <dbReference type="ARBA" id="ARBA00023136"/>
    </source>
</evidence>
<dbReference type="PANTHER" id="PTHR31204">
    <property type="entry name" value="SIGMA INTRACELLULAR RECEPTOR 2"/>
    <property type="match status" value="1"/>
</dbReference>
<dbReference type="InterPro" id="IPR016964">
    <property type="entry name" value="Sigma2_recept"/>
</dbReference>
<evidence type="ECO:0000259" key="9">
    <source>
        <dbReference type="PROSITE" id="PS51751"/>
    </source>
</evidence>
<dbReference type="Pfam" id="PF05241">
    <property type="entry name" value="EBP"/>
    <property type="match status" value="1"/>
</dbReference>
<dbReference type="InterPro" id="IPR051987">
    <property type="entry name" value="Sigma-2_receptor-like"/>
</dbReference>
<dbReference type="InterPro" id="IPR033118">
    <property type="entry name" value="EXPERA"/>
</dbReference>
<sequence length="167" mass="18301">MGVVTKLADAFLFVFFLLIAVLAPLFDAQSCLPETFFPESLVDLKDWYSVEYGDYMVAEKPGFFVGLIWLELLFQWPLSLLNLYAVVTGAAWFPTTCLIYGASVLASMAAIIGELVTSGRASERLLMVYYPFLGLAVLAILRGLLSRSSARSTPTSAKGPASRKKRA</sequence>
<dbReference type="EMBL" id="JARBHA010000012">
    <property type="protein sequence ID" value="KAJ9686694.1"/>
    <property type="molecule type" value="Genomic_DNA"/>
</dbReference>
<evidence type="ECO:0000256" key="3">
    <source>
        <dbReference type="ARBA" id="ARBA00022692"/>
    </source>
</evidence>
<evidence type="ECO:0000313" key="11">
    <source>
        <dbReference type="Proteomes" id="UP001168098"/>
    </source>
</evidence>
<comment type="subcellular location">
    <subcellularLocation>
        <location evidence="1">Endoplasmic reticulum membrane</location>
        <topology evidence="1">Multi-pass membrane protein</topology>
    </subcellularLocation>
</comment>
<dbReference type="PIRSF" id="PIRSF031032">
    <property type="entry name" value="TMP_97_prd"/>
    <property type="match status" value="1"/>
</dbReference>
<keyword evidence="5 7" id="KW-1133">Transmembrane helix</keyword>
<dbReference type="GO" id="GO:0005789">
    <property type="term" value="C:endoplasmic reticulum membrane"/>
    <property type="evidence" value="ECO:0007669"/>
    <property type="project" value="UniProtKB-SubCell"/>
</dbReference>
<keyword evidence="3 7" id="KW-0812">Transmembrane</keyword>
<evidence type="ECO:0000256" key="8">
    <source>
        <dbReference type="SAM" id="SignalP"/>
    </source>
</evidence>
<accession>A0AA39DJW6</accession>
<feature type="domain" description="EXPERA" evidence="9">
    <location>
        <begin position="8"/>
        <end position="140"/>
    </location>
</feature>
<feature type="chain" id="PRO_5041456310" description="EXPERA domain-containing protein" evidence="8">
    <location>
        <begin position="29"/>
        <end position="167"/>
    </location>
</feature>
<dbReference type="AlphaFoldDB" id="A0AA39DJW6"/>
<keyword evidence="11" id="KW-1185">Reference proteome</keyword>
<evidence type="ECO:0000256" key="2">
    <source>
        <dbReference type="ARBA" id="ARBA00009096"/>
    </source>
</evidence>
<evidence type="ECO:0000256" key="7">
    <source>
        <dbReference type="PIRNR" id="PIRNR031032"/>
    </source>
</evidence>
<protein>
    <recommendedName>
        <fullName evidence="9">EXPERA domain-containing protein</fullName>
    </recommendedName>
</protein>
<dbReference type="PANTHER" id="PTHR31204:SF1">
    <property type="entry name" value="SIGMA INTRACELLULAR RECEPTOR 2"/>
    <property type="match status" value="1"/>
</dbReference>
<evidence type="ECO:0000256" key="1">
    <source>
        <dbReference type="ARBA" id="ARBA00004477"/>
    </source>
</evidence>
<keyword evidence="4" id="KW-0256">Endoplasmic reticulum</keyword>
<evidence type="ECO:0000256" key="4">
    <source>
        <dbReference type="ARBA" id="ARBA00022824"/>
    </source>
</evidence>
<comment type="caution">
    <text evidence="10">The sequence shown here is derived from an EMBL/GenBank/DDBJ whole genome shotgun (WGS) entry which is preliminary data.</text>
</comment>
<keyword evidence="6 7" id="KW-0472">Membrane</keyword>
<keyword evidence="8" id="KW-0732">Signal</keyword>
<organism evidence="10 11">
    <name type="scientific">Vitis rotundifolia</name>
    <name type="common">Muscadine grape</name>
    <dbReference type="NCBI Taxonomy" id="103349"/>
    <lineage>
        <taxon>Eukaryota</taxon>
        <taxon>Viridiplantae</taxon>
        <taxon>Streptophyta</taxon>
        <taxon>Embryophyta</taxon>
        <taxon>Tracheophyta</taxon>
        <taxon>Spermatophyta</taxon>
        <taxon>Magnoliopsida</taxon>
        <taxon>eudicotyledons</taxon>
        <taxon>Gunneridae</taxon>
        <taxon>Pentapetalae</taxon>
        <taxon>rosids</taxon>
        <taxon>Vitales</taxon>
        <taxon>Vitaceae</taxon>
        <taxon>Viteae</taxon>
        <taxon>Vitis</taxon>
    </lineage>
</organism>
<dbReference type="PROSITE" id="PS51751">
    <property type="entry name" value="EXPERA"/>
    <property type="match status" value="1"/>
</dbReference>
<dbReference type="Proteomes" id="UP001168098">
    <property type="component" value="Unassembled WGS sequence"/>
</dbReference>
<feature type="transmembrane region" description="Helical" evidence="7">
    <location>
        <begin position="63"/>
        <end position="85"/>
    </location>
</feature>
<feature type="signal peptide" evidence="8">
    <location>
        <begin position="1"/>
        <end position="28"/>
    </location>
</feature>
<name>A0AA39DJW6_VITRO</name>
<evidence type="ECO:0000313" key="10">
    <source>
        <dbReference type="EMBL" id="KAJ9686694.1"/>
    </source>
</evidence>